<keyword evidence="7" id="KW-0472">Membrane</keyword>
<sequence length="226" mass="25711">MKCAKTIRYRNQHYPQYNANQHEEKSLRNAANCGNVDMIKQLLQQSQHINVNASDERKRTALHFASVRGYNDIAWLLLINGADPNTRDVVGNTPLHLAVCASRLDMVILLLKNGAICTSYDNNGRTPINLAHSKLLYLSKSLEKRRIILSSSSEQSSSTGESLEKLKLEIMKISIMLQIYFEKCKSDAEKCINMDIIKNRVEQSQTSQEIENDVNDLLKCLQDWSL</sequence>
<dbReference type="EMBL" id="SDOV01000001">
    <property type="protein sequence ID" value="KAH7646547.1"/>
    <property type="molecule type" value="Genomic_DNA"/>
</dbReference>
<keyword evidence="5" id="KW-0528">Neurotoxin</keyword>
<dbReference type="SUPFAM" id="SSF48403">
    <property type="entry name" value="Ankyrin repeat"/>
    <property type="match status" value="1"/>
</dbReference>
<dbReference type="InterPro" id="IPR036770">
    <property type="entry name" value="Ankyrin_rpt-contain_sf"/>
</dbReference>
<dbReference type="GO" id="GO:0006887">
    <property type="term" value="P:exocytosis"/>
    <property type="evidence" value="ECO:0007669"/>
    <property type="project" value="UniProtKB-KW"/>
</dbReference>
<dbReference type="PROSITE" id="PS50297">
    <property type="entry name" value="ANK_REP_REGION"/>
    <property type="match status" value="2"/>
</dbReference>
<evidence type="ECO:0000256" key="5">
    <source>
        <dbReference type="ARBA" id="ARBA00023028"/>
    </source>
</evidence>
<organism evidence="9">
    <name type="scientific">Dermatophagoides farinae</name>
    <name type="common">American house dust mite</name>
    <dbReference type="NCBI Taxonomy" id="6954"/>
    <lineage>
        <taxon>Eukaryota</taxon>
        <taxon>Metazoa</taxon>
        <taxon>Ecdysozoa</taxon>
        <taxon>Arthropoda</taxon>
        <taxon>Chelicerata</taxon>
        <taxon>Arachnida</taxon>
        <taxon>Acari</taxon>
        <taxon>Acariformes</taxon>
        <taxon>Sarcoptiformes</taxon>
        <taxon>Astigmata</taxon>
        <taxon>Psoroptidia</taxon>
        <taxon>Analgoidea</taxon>
        <taxon>Pyroglyphidae</taxon>
        <taxon>Dermatophagoidinae</taxon>
        <taxon>Dermatophagoides</taxon>
    </lineage>
</organism>
<keyword evidence="2" id="KW-0268">Exocytosis</keyword>
<gene>
    <name evidence="9" type="ORF">HUG17_2085</name>
</gene>
<feature type="repeat" description="ANK" evidence="8">
    <location>
        <begin position="90"/>
        <end position="122"/>
    </location>
</feature>
<dbReference type="AlphaFoldDB" id="A0A9D4P9F4"/>
<dbReference type="PANTHER" id="PTHR24171">
    <property type="entry name" value="ANKYRIN REPEAT DOMAIN-CONTAINING PROTEIN 39-RELATED"/>
    <property type="match status" value="1"/>
</dbReference>
<reference evidence="9" key="2">
    <citation type="journal article" date="2021" name="World Allergy Organ. J.">
        <title>Chromosome-level assembly of Dermatophagoides farinae genome and transcriptome reveals two novel allergens Der f 37 and Der f 39.</title>
        <authorList>
            <person name="Chen J."/>
            <person name="Cai Z."/>
            <person name="Fan D."/>
            <person name="Hu J."/>
            <person name="Hou Y."/>
            <person name="He Y."/>
            <person name="Zhang Z."/>
            <person name="Zhao Z."/>
            <person name="Gao P."/>
            <person name="Hu W."/>
            <person name="Sun J."/>
            <person name="Li J."/>
            <person name="Ji K."/>
        </authorList>
    </citation>
    <scope>NUCLEOTIDE SEQUENCE</scope>
    <source>
        <strain evidence="9">JKM2019</strain>
    </source>
</reference>
<evidence type="ECO:0000313" key="9">
    <source>
        <dbReference type="EMBL" id="KAH7646547.1"/>
    </source>
</evidence>
<evidence type="ECO:0000256" key="2">
    <source>
        <dbReference type="ARBA" id="ARBA00022483"/>
    </source>
</evidence>
<keyword evidence="3" id="KW-1052">Target cell membrane</keyword>
<evidence type="ECO:0000256" key="1">
    <source>
        <dbReference type="ARBA" id="ARBA00004175"/>
    </source>
</evidence>
<dbReference type="Gene3D" id="1.25.40.20">
    <property type="entry name" value="Ankyrin repeat-containing domain"/>
    <property type="match status" value="2"/>
</dbReference>
<keyword evidence="5" id="KW-0638">Presynaptic neurotoxin</keyword>
<protein>
    <submittedName>
        <fullName evidence="9">Uncharacterized protein</fullName>
    </submittedName>
</protein>
<dbReference type="GO" id="GO:0044231">
    <property type="term" value="C:host cell presynaptic membrane"/>
    <property type="evidence" value="ECO:0007669"/>
    <property type="project" value="UniProtKB-KW"/>
</dbReference>
<dbReference type="Pfam" id="PF12796">
    <property type="entry name" value="Ank_2"/>
    <property type="match status" value="1"/>
</dbReference>
<dbReference type="PROSITE" id="PS50088">
    <property type="entry name" value="ANK_REPEAT"/>
    <property type="match status" value="2"/>
</dbReference>
<dbReference type="GO" id="GO:0044218">
    <property type="term" value="C:other organism cell membrane"/>
    <property type="evidence" value="ECO:0007669"/>
    <property type="project" value="UniProtKB-KW"/>
</dbReference>
<evidence type="ECO:0000256" key="8">
    <source>
        <dbReference type="PROSITE-ProRule" id="PRU00023"/>
    </source>
</evidence>
<dbReference type="Pfam" id="PF13857">
    <property type="entry name" value="Ank_5"/>
    <property type="match status" value="1"/>
</dbReference>
<keyword evidence="4" id="KW-0677">Repeat</keyword>
<comment type="caution">
    <text evidence="9">The sequence shown here is derived from an EMBL/GenBank/DDBJ whole genome shotgun (WGS) entry which is preliminary data.</text>
</comment>
<name>A0A9D4P9F4_DERFA</name>
<evidence type="ECO:0000256" key="3">
    <source>
        <dbReference type="ARBA" id="ARBA00022537"/>
    </source>
</evidence>
<keyword evidence="6 8" id="KW-0040">ANK repeat</keyword>
<evidence type="ECO:0000256" key="4">
    <source>
        <dbReference type="ARBA" id="ARBA00022737"/>
    </source>
</evidence>
<keyword evidence="7" id="KW-1053">Target membrane</keyword>
<keyword evidence="5" id="KW-0800">Toxin</keyword>
<dbReference type="SMART" id="SM00248">
    <property type="entry name" value="ANK"/>
    <property type="match status" value="3"/>
</dbReference>
<dbReference type="InterPro" id="IPR002110">
    <property type="entry name" value="Ankyrin_rpt"/>
</dbReference>
<evidence type="ECO:0000256" key="7">
    <source>
        <dbReference type="ARBA" id="ARBA00023298"/>
    </source>
</evidence>
<proteinExistence type="predicted"/>
<dbReference type="Proteomes" id="UP000828236">
    <property type="component" value="Unassembled WGS sequence"/>
</dbReference>
<reference evidence="9" key="1">
    <citation type="submission" date="2020-06" db="EMBL/GenBank/DDBJ databases">
        <authorList>
            <person name="Ji K."/>
            <person name="Li J."/>
        </authorList>
    </citation>
    <scope>NUCLEOTIDE SEQUENCE</scope>
    <source>
        <strain evidence="9">JKM2019</strain>
        <tissue evidence="9">Whole body</tissue>
    </source>
</reference>
<evidence type="ECO:0000256" key="6">
    <source>
        <dbReference type="ARBA" id="ARBA00023043"/>
    </source>
</evidence>
<comment type="subcellular location">
    <subcellularLocation>
        <location evidence="1">Target cell membrane</location>
    </subcellularLocation>
</comment>
<feature type="repeat" description="ANK" evidence="8">
    <location>
        <begin position="57"/>
        <end position="89"/>
    </location>
</feature>
<accession>A0A9D4P9F4</accession>